<evidence type="ECO:0000259" key="2">
    <source>
        <dbReference type="Pfam" id="PF00724"/>
    </source>
</evidence>
<keyword evidence="4" id="KW-1185">Reference proteome</keyword>
<sequence length="412" mass="45436">MESTATKDCPAANTVLFLPLKLGNGAISSRIVMAPMTRLRNSRRHVPLVPMVPTYFAERASYPGSLVITEMTIISPRTSGYPHPPGIWTNEQVAAWKAVTAAVHAQGSRIYLQIGALGRVANPRVLEEDAVLFGLPRGSVRFASPSPMPCSKGHPTPAELTTEEIDTLVKDFATAARRAVFEAEFDGVEVHGGYGYLVDQFIQDTSNQRTDCYGGSVENRSRFALEVMRAVVGAVGPERSAIRLSPWCSWQGMRMHDPMPQFIHLIQQLRGLKLAYLHLVEAFVARQTNSAEALFGDSNDTLIRMWGMTSPIILNHGFDATSAIEAVERYIGVADIAVSIGAPFMSNPDLIYRIKKGIPLALPDRSKSHSVMDPDGYITYPFSDEWKAEQDARLREANLGILRSVMEFHSTY</sequence>
<dbReference type="PANTHER" id="PTHR22893">
    <property type="entry name" value="NADH OXIDOREDUCTASE-RELATED"/>
    <property type="match status" value="1"/>
</dbReference>
<feature type="domain" description="NADH:flavin oxidoreductase/NADH oxidase N-terminal" evidence="2">
    <location>
        <begin position="16"/>
        <end position="360"/>
    </location>
</feature>
<dbReference type="PANTHER" id="PTHR22893:SF91">
    <property type="entry name" value="NADPH DEHYDROGENASE 2-RELATED"/>
    <property type="match status" value="1"/>
</dbReference>
<dbReference type="Proteomes" id="UP001273209">
    <property type="component" value="Unassembled WGS sequence"/>
</dbReference>
<protein>
    <recommendedName>
        <fullName evidence="2">NADH:flavin oxidoreductase/NADH oxidase N-terminal domain-containing protein</fullName>
    </recommendedName>
</protein>
<comment type="caution">
    <text evidence="3">The sequence shown here is derived from an EMBL/GenBank/DDBJ whole genome shotgun (WGS) entry which is preliminary data.</text>
</comment>
<dbReference type="InterPro" id="IPR001155">
    <property type="entry name" value="OxRdtase_FMN_N"/>
</dbReference>
<organism evidence="3 4">
    <name type="scientific">Trichoderma aggressivum f. europaeum</name>
    <dbReference type="NCBI Taxonomy" id="173218"/>
    <lineage>
        <taxon>Eukaryota</taxon>
        <taxon>Fungi</taxon>
        <taxon>Dikarya</taxon>
        <taxon>Ascomycota</taxon>
        <taxon>Pezizomycotina</taxon>
        <taxon>Sordariomycetes</taxon>
        <taxon>Hypocreomycetidae</taxon>
        <taxon>Hypocreales</taxon>
        <taxon>Hypocreaceae</taxon>
        <taxon>Trichoderma</taxon>
    </lineage>
</organism>
<evidence type="ECO:0000313" key="4">
    <source>
        <dbReference type="Proteomes" id="UP001273209"/>
    </source>
</evidence>
<dbReference type="SUPFAM" id="SSF51395">
    <property type="entry name" value="FMN-linked oxidoreductases"/>
    <property type="match status" value="1"/>
</dbReference>
<dbReference type="EMBL" id="JAWRVG010000027">
    <property type="protein sequence ID" value="KAK4069905.1"/>
    <property type="molecule type" value="Genomic_DNA"/>
</dbReference>
<proteinExistence type="predicted"/>
<dbReference type="GO" id="GO:0003959">
    <property type="term" value="F:NADPH dehydrogenase activity"/>
    <property type="evidence" value="ECO:0007669"/>
    <property type="project" value="TreeGrafter"/>
</dbReference>
<accession>A0AAE1ICN9</accession>
<gene>
    <name evidence="3" type="ORF">Triagg1_6700</name>
</gene>
<dbReference type="AlphaFoldDB" id="A0AAE1ICN9"/>
<name>A0AAE1ICN9_9HYPO</name>
<evidence type="ECO:0000256" key="1">
    <source>
        <dbReference type="ARBA" id="ARBA00022630"/>
    </source>
</evidence>
<dbReference type="InterPro" id="IPR045247">
    <property type="entry name" value="Oye-like"/>
</dbReference>
<dbReference type="CDD" id="cd02933">
    <property type="entry name" value="OYE_like_FMN"/>
    <property type="match status" value="1"/>
</dbReference>
<dbReference type="GeneID" id="87921259"/>
<reference evidence="3" key="1">
    <citation type="submission" date="2023-11" db="EMBL/GenBank/DDBJ databases">
        <title>The genome sequences of three competitors of mushroom-forming fungi.</title>
        <authorList>
            <person name="Beijen E."/>
            <person name="Ohm R.A."/>
        </authorList>
    </citation>
    <scope>NUCLEOTIDE SEQUENCE</scope>
    <source>
        <strain evidence="3">CBS 100526</strain>
    </source>
</reference>
<dbReference type="GO" id="GO:0010181">
    <property type="term" value="F:FMN binding"/>
    <property type="evidence" value="ECO:0007669"/>
    <property type="project" value="InterPro"/>
</dbReference>
<evidence type="ECO:0000313" key="3">
    <source>
        <dbReference type="EMBL" id="KAK4069905.1"/>
    </source>
</evidence>
<keyword evidence="1" id="KW-0285">Flavoprotein</keyword>
<dbReference type="InterPro" id="IPR013785">
    <property type="entry name" value="Aldolase_TIM"/>
</dbReference>
<dbReference type="Gene3D" id="3.20.20.70">
    <property type="entry name" value="Aldolase class I"/>
    <property type="match status" value="1"/>
</dbReference>
<dbReference type="RefSeq" id="XP_062754316.1">
    <property type="nucleotide sequence ID" value="XM_062901354.1"/>
</dbReference>
<dbReference type="Pfam" id="PF00724">
    <property type="entry name" value="Oxidored_FMN"/>
    <property type="match status" value="1"/>
</dbReference>